<evidence type="ECO:0000256" key="2">
    <source>
        <dbReference type="ARBA" id="ARBA00022741"/>
    </source>
</evidence>
<dbReference type="InterPro" id="IPR011009">
    <property type="entry name" value="Kinase-like_dom_sf"/>
</dbReference>
<keyword evidence="3" id="KW-0418">Kinase</keyword>
<keyword evidence="2" id="KW-0547">Nucleotide-binding</keyword>
<reference evidence="11" key="1">
    <citation type="submission" date="2021-01" db="EMBL/GenBank/DDBJ databases">
        <authorList>
            <person name="Corre E."/>
            <person name="Pelletier E."/>
            <person name="Niang G."/>
            <person name="Scheremetjew M."/>
            <person name="Finn R."/>
            <person name="Kale V."/>
            <person name="Holt S."/>
            <person name="Cochrane G."/>
            <person name="Meng A."/>
            <person name="Brown T."/>
            <person name="Cohen L."/>
        </authorList>
    </citation>
    <scope>NUCLEOTIDE SEQUENCE</scope>
    <source>
        <strain evidence="11">CCMP219</strain>
    </source>
</reference>
<keyword evidence="1" id="KW-0808">Transferase</keyword>
<evidence type="ECO:0000256" key="1">
    <source>
        <dbReference type="ARBA" id="ARBA00022679"/>
    </source>
</evidence>
<sequence length="761" mass="85515">MATELATKAYPGPHGFFTKLCYYFTFFSKCPYWQECDYLHVIPSEIYALCKRYKCQVGRMNSPCGYRKCPYAHRIDELRIPHELREPAYPNQVSAAPYKRLILLKPDGSSNQCEFTISTKYIANTPGSLSLHMCHNRWCTVTEQAACRSVHLLPAAWAEDAFQDVRGSAPEAPKYFLKQIDALKKQAAEAVTSATSLNRPSTSRNSWIGNHVSDNLSCRPGTSLVNPDDFPSLNESAGSPLCIVVPNPELETSVHLPPESEATQEAVDFLELLNLPPYKEFIPSNLPVHKDYEDIVTKWDSGVSSCFNNYYTGWLESGQMTPSWECGGVLTHANMNSLIGSGFAANVLLGITVADGREVALKIFREKSAVDQKTERKIQQHFAMETKSLKLHCTVPGIVQFLGSFQKTEHDPNQGLNLIYNVVILELMEGTLKEAVQSWDKSEVLGRPAQLLLVRYVLGSMLHVLGQLNHSELQCLVHRDVKPDNIMIDRNKNIRLIDFGISKVIDKAKQYATVSFFDGTRNYTSPEASESAKAHITSDLYSLGMVMRFLMTGQDPSGPLKPNDIPNWPPHHREAAQHLVTQLTLENPNERALNSVAKFAQLPHHRILMAHPFFWTSRQGISFLVDLGNLLSPPVPGLGGIVRGCYDPSTGWFPVVQHFESSDPRFKTPEADKASPWGLMRFVRNRYVHSTDIGLEYASDNQLLAGPVVLELFPRLVLECWKHMVPDARRISRELPNLAGYFRNGWDTEAARNPDEETAWL</sequence>
<evidence type="ECO:0000256" key="7">
    <source>
        <dbReference type="ARBA" id="ARBA00049014"/>
    </source>
</evidence>
<evidence type="ECO:0000256" key="4">
    <source>
        <dbReference type="ARBA" id="ARBA00022840"/>
    </source>
</evidence>
<keyword evidence="4" id="KW-0067">ATP-binding</keyword>
<dbReference type="AlphaFoldDB" id="A0A7R9YQF3"/>
<comment type="catalytic activity">
    <reaction evidence="7">
        <text>L-seryl-[protein] + ATP = O-phospho-L-seryl-[protein] + ADP + H(+)</text>
        <dbReference type="Rhea" id="RHEA:17989"/>
        <dbReference type="Rhea" id="RHEA-COMP:9863"/>
        <dbReference type="Rhea" id="RHEA-COMP:11604"/>
        <dbReference type="ChEBI" id="CHEBI:15378"/>
        <dbReference type="ChEBI" id="CHEBI:29999"/>
        <dbReference type="ChEBI" id="CHEBI:30616"/>
        <dbReference type="ChEBI" id="CHEBI:83421"/>
        <dbReference type="ChEBI" id="CHEBI:456216"/>
        <dbReference type="EC" id="2.7.12.2"/>
    </reaction>
</comment>
<dbReference type="Pfam" id="PF00069">
    <property type="entry name" value="Pkinase"/>
    <property type="match status" value="1"/>
</dbReference>
<dbReference type="EC" id="2.7.12.2" evidence="6"/>
<comment type="catalytic activity">
    <reaction evidence="8">
        <text>L-threonyl-[protein] + ATP = O-phospho-L-threonyl-[protein] + ADP + H(+)</text>
        <dbReference type="Rhea" id="RHEA:46608"/>
        <dbReference type="Rhea" id="RHEA-COMP:11060"/>
        <dbReference type="Rhea" id="RHEA-COMP:11605"/>
        <dbReference type="ChEBI" id="CHEBI:15378"/>
        <dbReference type="ChEBI" id="CHEBI:30013"/>
        <dbReference type="ChEBI" id="CHEBI:30616"/>
        <dbReference type="ChEBI" id="CHEBI:61977"/>
        <dbReference type="ChEBI" id="CHEBI:456216"/>
        <dbReference type="EC" id="2.7.12.2"/>
    </reaction>
</comment>
<gene>
    <name evidence="11" type="ORF">CEUR00632_LOCUS1667</name>
</gene>
<protein>
    <recommendedName>
        <fullName evidence="6">mitogen-activated protein kinase kinase</fullName>
        <ecNumber evidence="6">2.7.12.2</ecNumber>
    </recommendedName>
</protein>
<dbReference type="PROSITE" id="PS50011">
    <property type="entry name" value="PROTEIN_KINASE_DOM"/>
    <property type="match status" value="1"/>
</dbReference>
<dbReference type="Gene3D" id="1.10.510.10">
    <property type="entry name" value="Transferase(Phosphotransferase) domain 1"/>
    <property type="match status" value="1"/>
</dbReference>
<dbReference type="PANTHER" id="PTHR48013:SF9">
    <property type="entry name" value="DUAL SPECIFICITY MITOGEN-ACTIVATED PROTEIN KINASE KINASE 5"/>
    <property type="match status" value="1"/>
</dbReference>
<dbReference type="SUPFAM" id="SSF56112">
    <property type="entry name" value="Protein kinase-like (PK-like)"/>
    <property type="match status" value="1"/>
</dbReference>
<dbReference type="SMART" id="SM00220">
    <property type="entry name" value="S_TKc"/>
    <property type="match status" value="1"/>
</dbReference>
<evidence type="ECO:0000256" key="3">
    <source>
        <dbReference type="ARBA" id="ARBA00022777"/>
    </source>
</evidence>
<accession>A0A7R9YQF3</accession>
<dbReference type="GO" id="GO:0005524">
    <property type="term" value="F:ATP binding"/>
    <property type="evidence" value="ECO:0007669"/>
    <property type="project" value="UniProtKB-KW"/>
</dbReference>
<dbReference type="InterPro" id="IPR008271">
    <property type="entry name" value="Ser/Thr_kinase_AS"/>
</dbReference>
<feature type="domain" description="Protein kinase" evidence="10">
    <location>
        <begin position="333"/>
        <end position="614"/>
    </location>
</feature>
<dbReference type="PROSITE" id="PS00108">
    <property type="entry name" value="PROTEIN_KINASE_ST"/>
    <property type="match status" value="1"/>
</dbReference>
<organism evidence="11">
    <name type="scientific">Chlamydomonas euryale</name>
    <dbReference type="NCBI Taxonomy" id="1486919"/>
    <lineage>
        <taxon>Eukaryota</taxon>
        <taxon>Viridiplantae</taxon>
        <taxon>Chlorophyta</taxon>
        <taxon>core chlorophytes</taxon>
        <taxon>Chlorophyceae</taxon>
        <taxon>CS clade</taxon>
        <taxon>Chlamydomonadales</taxon>
        <taxon>Chlamydomonadaceae</taxon>
        <taxon>Chlamydomonas</taxon>
    </lineage>
</organism>
<dbReference type="EMBL" id="HBEC01003618">
    <property type="protein sequence ID" value="CAD8281632.1"/>
    <property type="molecule type" value="Transcribed_RNA"/>
</dbReference>
<evidence type="ECO:0000259" key="10">
    <source>
        <dbReference type="PROSITE" id="PS50011"/>
    </source>
</evidence>
<name>A0A7R9YQF3_9CHLO</name>
<dbReference type="GO" id="GO:0004708">
    <property type="term" value="F:MAP kinase kinase activity"/>
    <property type="evidence" value="ECO:0007669"/>
    <property type="project" value="UniProtKB-EC"/>
</dbReference>
<dbReference type="PANTHER" id="PTHR48013">
    <property type="entry name" value="DUAL SPECIFICITY MITOGEN-ACTIVATED PROTEIN KINASE KINASE 5-RELATED"/>
    <property type="match status" value="1"/>
</dbReference>
<evidence type="ECO:0000256" key="6">
    <source>
        <dbReference type="ARBA" id="ARBA00038999"/>
    </source>
</evidence>
<dbReference type="InterPro" id="IPR000719">
    <property type="entry name" value="Prot_kinase_dom"/>
</dbReference>
<proteinExistence type="inferred from homology"/>
<comment type="catalytic activity">
    <reaction evidence="9">
        <text>L-tyrosyl-[protein] + ATP = O-phospho-L-tyrosyl-[protein] + ADP + H(+)</text>
        <dbReference type="Rhea" id="RHEA:10596"/>
        <dbReference type="Rhea" id="RHEA-COMP:10136"/>
        <dbReference type="Rhea" id="RHEA-COMP:20101"/>
        <dbReference type="ChEBI" id="CHEBI:15378"/>
        <dbReference type="ChEBI" id="CHEBI:30616"/>
        <dbReference type="ChEBI" id="CHEBI:46858"/>
        <dbReference type="ChEBI" id="CHEBI:61978"/>
        <dbReference type="ChEBI" id="CHEBI:456216"/>
        <dbReference type="EC" id="2.7.12.2"/>
    </reaction>
</comment>
<comment type="similarity">
    <text evidence="5">Belongs to the protein kinase superfamily. STE Ser/Thr protein kinase family. MAP kinase kinase subfamily.</text>
</comment>
<evidence type="ECO:0000256" key="9">
    <source>
        <dbReference type="ARBA" id="ARBA00051693"/>
    </source>
</evidence>
<evidence type="ECO:0000256" key="8">
    <source>
        <dbReference type="ARBA" id="ARBA00049299"/>
    </source>
</evidence>
<evidence type="ECO:0000313" key="11">
    <source>
        <dbReference type="EMBL" id="CAD8281632.1"/>
    </source>
</evidence>
<evidence type="ECO:0000256" key="5">
    <source>
        <dbReference type="ARBA" id="ARBA00038035"/>
    </source>
</evidence>